<dbReference type="EMBL" id="CP063091">
    <property type="protein sequence ID" value="QOR03587.1"/>
    <property type="molecule type" value="Genomic_DNA"/>
</dbReference>
<reference evidence="1 2" key="1">
    <citation type="submission" date="2020-10" db="EMBL/GenBank/DDBJ databases">
        <title>Campylobacter and Helicobacter PacBio genomes.</title>
        <authorList>
            <person name="Lane C."/>
        </authorList>
    </citation>
    <scope>NUCLEOTIDE SEQUENCE [LARGE SCALE GENOMIC DNA]</scope>
    <source>
        <strain evidence="1 2">2010D-8469</strain>
    </source>
</reference>
<gene>
    <name evidence="1" type="ORF">A0071_05130</name>
</gene>
<dbReference type="Proteomes" id="UP000594874">
    <property type="component" value="Chromosome"/>
</dbReference>
<name>A0ABX6TWZ6_9BACT</name>
<proteinExistence type="predicted"/>
<keyword evidence="2" id="KW-1185">Reference proteome</keyword>
<evidence type="ECO:0000313" key="2">
    <source>
        <dbReference type="Proteomes" id="UP000594874"/>
    </source>
</evidence>
<evidence type="ECO:0000313" key="1">
    <source>
        <dbReference type="EMBL" id="QOR03587.1"/>
    </source>
</evidence>
<protein>
    <submittedName>
        <fullName evidence="1">Uncharacterized protein</fullName>
    </submittedName>
</protein>
<organism evidence="1 2">
    <name type="scientific">Campylobacter cuniculorum</name>
    <dbReference type="NCBI Taxonomy" id="374106"/>
    <lineage>
        <taxon>Bacteria</taxon>
        <taxon>Pseudomonadati</taxon>
        <taxon>Campylobacterota</taxon>
        <taxon>Epsilonproteobacteria</taxon>
        <taxon>Campylobacterales</taxon>
        <taxon>Campylobacteraceae</taxon>
        <taxon>Campylobacter</taxon>
    </lineage>
</organism>
<dbReference type="RefSeq" id="WP_085296624.1">
    <property type="nucleotide sequence ID" value="NZ_CP063091.1"/>
</dbReference>
<accession>A0ABX6TWZ6</accession>
<sequence length="106" mass="12560">MVTRINNFYNGIEERISTTDRKISKLCSEIIALEKITGENAKPYKRYDYLLALREDEKTIMLEIEKMSKSRSYKSNFILKSQLILKSMDKNEHLECKKEINDINIH</sequence>